<accession>A0ABS8WLV7</accession>
<feature type="compositionally biased region" description="Basic and acidic residues" evidence="1">
    <location>
        <begin position="8"/>
        <end position="21"/>
    </location>
</feature>
<evidence type="ECO:0000313" key="2">
    <source>
        <dbReference type="EMBL" id="MCE3050433.1"/>
    </source>
</evidence>
<dbReference type="EMBL" id="JACEIK010007577">
    <property type="protein sequence ID" value="MCE3050433.1"/>
    <property type="molecule type" value="Genomic_DNA"/>
</dbReference>
<sequence>MSIIMENMKNEKVNSTEEARNGDWVSENEGKSRKLHESFVDEEDNKSVESRNSTPLTMKDHTVYKEFSPKMVMFVSNLYNEGYFKDSNLFLRKWLDITCFENIYTHNFVNSLETYNVPDNREEKNEKSNIKEEARNGDWVLENEGKGRKLYEFFVDEEDNKSVKSRKSMPLTMEDHTVYKELSLDITMFLSHLYNEGYFKIFIFLHRKRIDITLFENSYPRVFVKYAAEQFGKHH</sequence>
<organism evidence="2 3">
    <name type="scientific">Datura stramonium</name>
    <name type="common">Jimsonweed</name>
    <name type="synonym">Common thornapple</name>
    <dbReference type="NCBI Taxonomy" id="4076"/>
    <lineage>
        <taxon>Eukaryota</taxon>
        <taxon>Viridiplantae</taxon>
        <taxon>Streptophyta</taxon>
        <taxon>Embryophyta</taxon>
        <taxon>Tracheophyta</taxon>
        <taxon>Spermatophyta</taxon>
        <taxon>Magnoliopsida</taxon>
        <taxon>eudicotyledons</taxon>
        <taxon>Gunneridae</taxon>
        <taxon>Pentapetalae</taxon>
        <taxon>asterids</taxon>
        <taxon>lamiids</taxon>
        <taxon>Solanales</taxon>
        <taxon>Solanaceae</taxon>
        <taxon>Solanoideae</taxon>
        <taxon>Datureae</taxon>
        <taxon>Datura</taxon>
    </lineage>
</organism>
<name>A0ABS8WLV7_DATST</name>
<reference evidence="2 3" key="1">
    <citation type="journal article" date="2021" name="BMC Genomics">
        <title>Datura genome reveals duplications of psychoactive alkaloid biosynthetic genes and high mutation rate following tissue culture.</title>
        <authorList>
            <person name="Rajewski A."/>
            <person name="Carter-House D."/>
            <person name="Stajich J."/>
            <person name="Litt A."/>
        </authorList>
    </citation>
    <scope>NUCLEOTIDE SEQUENCE [LARGE SCALE GENOMIC DNA]</scope>
    <source>
        <strain evidence="2">AR-01</strain>
    </source>
</reference>
<feature type="compositionally biased region" description="Basic and acidic residues" evidence="1">
    <location>
        <begin position="28"/>
        <end position="49"/>
    </location>
</feature>
<protein>
    <submittedName>
        <fullName evidence="2">Uncharacterized protein</fullName>
    </submittedName>
</protein>
<gene>
    <name evidence="2" type="ORF">HAX54_047197</name>
</gene>
<keyword evidence="3" id="KW-1185">Reference proteome</keyword>
<dbReference type="Proteomes" id="UP000823775">
    <property type="component" value="Unassembled WGS sequence"/>
</dbReference>
<feature type="region of interest" description="Disordered" evidence="1">
    <location>
        <begin position="1"/>
        <end position="53"/>
    </location>
</feature>
<proteinExistence type="predicted"/>
<evidence type="ECO:0000313" key="3">
    <source>
        <dbReference type="Proteomes" id="UP000823775"/>
    </source>
</evidence>
<evidence type="ECO:0000256" key="1">
    <source>
        <dbReference type="SAM" id="MobiDB-lite"/>
    </source>
</evidence>
<comment type="caution">
    <text evidence="2">The sequence shown here is derived from an EMBL/GenBank/DDBJ whole genome shotgun (WGS) entry which is preliminary data.</text>
</comment>